<gene>
    <name evidence="2" type="ORF">F1559_000573</name>
</gene>
<evidence type="ECO:0000313" key="3">
    <source>
        <dbReference type="Proteomes" id="UP000530660"/>
    </source>
</evidence>
<feature type="compositionally biased region" description="Basic and acidic residues" evidence="1">
    <location>
        <begin position="269"/>
        <end position="285"/>
    </location>
</feature>
<organism evidence="2 3">
    <name type="scientific">Cyanidiococcus yangmingshanensis</name>
    <dbReference type="NCBI Taxonomy" id="2690220"/>
    <lineage>
        <taxon>Eukaryota</taxon>
        <taxon>Rhodophyta</taxon>
        <taxon>Bangiophyceae</taxon>
        <taxon>Cyanidiales</taxon>
        <taxon>Cyanidiaceae</taxon>
        <taxon>Cyanidiococcus</taxon>
    </lineage>
</organism>
<feature type="region of interest" description="Disordered" evidence="1">
    <location>
        <begin position="64"/>
        <end position="88"/>
    </location>
</feature>
<dbReference type="OrthoDB" id="10634453at2759"/>
<protein>
    <submittedName>
        <fullName evidence="2">Uncharacterized protein</fullName>
    </submittedName>
</protein>
<feature type="region of interest" description="Disordered" evidence="1">
    <location>
        <begin position="265"/>
        <end position="316"/>
    </location>
</feature>
<comment type="caution">
    <text evidence="2">The sequence shown here is derived from an EMBL/GenBank/DDBJ whole genome shotgun (WGS) entry which is preliminary data.</text>
</comment>
<accession>A0A7J7IPT6</accession>
<name>A0A7J7IPT6_9RHOD</name>
<feature type="region of interest" description="Disordered" evidence="1">
    <location>
        <begin position="1"/>
        <end position="22"/>
    </location>
</feature>
<dbReference type="Proteomes" id="UP000530660">
    <property type="component" value="Unassembled WGS sequence"/>
</dbReference>
<keyword evidence="3" id="KW-1185">Reference proteome</keyword>
<proteinExistence type="predicted"/>
<sequence length="381" mass="41288">MPSESSAPKLATCGGDESMKNDPCTELLAVDAEAVEQTSALLREDAEQRSGIANELSTGVALVENSQGSRSPGVSFETHGPSLTRKHSAEYREKDFCCSSNRNRVPRRDASPVASDSMPDKSASDSMEWNPSYASDLSSALSTALDRAYSGRSEMLGALAARVRAILGECTDLNEAERLNEIATLLQQCASAHPQLRDEKCKQPVGAMDAILPIDVIERLVNIMEGMILANATLRAEAAAVRRELAAGLMPSTASNPFAEQDVADTCCEQEHSPRRIPSRPESEPRSAFGDENGSENIDRRSLWRSPSDTSTTLSDMENDVLFAERVTQKLEQQVAMLTSAKRANEPNDDDDGKCPLPAMLVTMNGSLHSIPRSVGRYRRG</sequence>
<dbReference type="EMBL" id="VWRR01000002">
    <property type="protein sequence ID" value="KAF6004729.1"/>
    <property type="molecule type" value="Genomic_DNA"/>
</dbReference>
<evidence type="ECO:0000313" key="2">
    <source>
        <dbReference type="EMBL" id="KAF6004729.1"/>
    </source>
</evidence>
<feature type="region of interest" description="Disordered" evidence="1">
    <location>
        <begin position="100"/>
        <end position="129"/>
    </location>
</feature>
<evidence type="ECO:0000256" key="1">
    <source>
        <dbReference type="SAM" id="MobiDB-lite"/>
    </source>
</evidence>
<reference evidence="2 3" key="1">
    <citation type="journal article" date="2020" name="J. Phycol.">
        <title>Comparative genome analysis reveals Cyanidiococcus gen. nov., a new extremophilic red algal genus sister to Cyanidioschyzon (Cyanidioschyzonaceae, Rhodophyta).</title>
        <authorList>
            <person name="Liu S.-L."/>
            <person name="Chiang Y.-R."/>
            <person name="Yoon H.S."/>
            <person name="Fu H.-Y."/>
        </authorList>
    </citation>
    <scope>NUCLEOTIDE SEQUENCE [LARGE SCALE GENOMIC DNA]</scope>
    <source>
        <strain evidence="2 3">THAL066</strain>
    </source>
</reference>
<feature type="compositionally biased region" description="Polar residues" evidence="1">
    <location>
        <begin position="305"/>
        <end position="316"/>
    </location>
</feature>
<dbReference type="AlphaFoldDB" id="A0A7J7IPT6"/>